<proteinExistence type="predicted"/>
<comment type="caution">
    <text evidence="2">The sequence shown here is derived from an EMBL/GenBank/DDBJ whole genome shotgun (WGS) entry which is preliminary data.</text>
</comment>
<protein>
    <submittedName>
        <fullName evidence="2">MarR family winged helix-turn-helix transcriptional regulator</fullName>
    </submittedName>
</protein>
<accession>A0ABT1VWX6</accession>
<dbReference type="SMART" id="SM00347">
    <property type="entry name" value="HTH_MARR"/>
    <property type="match status" value="1"/>
</dbReference>
<dbReference type="PANTHER" id="PTHR33164">
    <property type="entry name" value="TRANSCRIPTIONAL REGULATOR, MARR FAMILY"/>
    <property type="match status" value="1"/>
</dbReference>
<name>A0ABT1VWX6_9PROT</name>
<dbReference type="InterPro" id="IPR036388">
    <property type="entry name" value="WH-like_DNA-bd_sf"/>
</dbReference>
<keyword evidence="3" id="KW-1185">Reference proteome</keyword>
<feature type="domain" description="HTH marR-type" evidence="1">
    <location>
        <begin position="25"/>
        <end position="124"/>
    </location>
</feature>
<dbReference type="InterPro" id="IPR039422">
    <property type="entry name" value="MarR/SlyA-like"/>
</dbReference>
<dbReference type="RefSeq" id="WP_422918927.1">
    <property type="nucleotide sequence ID" value="NZ_JAMZEJ010000003.1"/>
</dbReference>
<evidence type="ECO:0000259" key="1">
    <source>
        <dbReference type="SMART" id="SM00347"/>
    </source>
</evidence>
<dbReference type="Gene3D" id="1.10.10.10">
    <property type="entry name" value="Winged helix-like DNA-binding domain superfamily/Winged helix DNA-binding domain"/>
    <property type="match status" value="1"/>
</dbReference>
<dbReference type="Pfam" id="PF13463">
    <property type="entry name" value="HTH_27"/>
    <property type="match status" value="1"/>
</dbReference>
<dbReference type="Proteomes" id="UP001524547">
    <property type="component" value="Unassembled WGS sequence"/>
</dbReference>
<dbReference type="InterPro" id="IPR036390">
    <property type="entry name" value="WH_DNA-bd_sf"/>
</dbReference>
<dbReference type="SUPFAM" id="SSF46785">
    <property type="entry name" value="Winged helix' DNA-binding domain"/>
    <property type="match status" value="1"/>
</dbReference>
<evidence type="ECO:0000313" key="3">
    <source>
        <dbReference type="Proteomes" id="UP001524547"/>
    </source>
</evidence>
<organism evidence="2 3">
    <name type="scientific">Rhizosaccharibacter radicis</name>
    <dbReference type="NCBI Taxonomy" id="2782605"/>
    <lineage>
        <taxon>Bacteria</taxon>
        <taxon>Pseudomonadati</taxon>
        <taxon>Pseudomonadota</taxon>
        <taxon>Alphaproteobacteria</taxon>
        <taxon>Acetobacterales</taxon>
        <taxon>Acetobacteraceae</taxon>
        <taxon>Rhizosaccharibacter</taxon>
    </lineage>
</organism>
<evidence type="ECO:0000313" key="2">
    <source>
        <dbReference type="EMBL" id="MCQ8240178.1"/>
    </source>
</evidence>
<reference evidence="2 3" key="1">
    <citation type="submission" date="2022-06" db="EMBL/GenBank/DDBJ databases">
        <title>Rhizosaccharibacter gen. nov. sp. nov. KSS12, endophytic bacteria isolated from sugarcane.</title>
        <authorList>
            <person name="Pitiwittayakul N."/>
        </authorList>
    </citation>
    <scope>NUCLEOTIDE SEQUENCE [LARGE SCALE GENOMIC DNA]</scope>
    <source>
        <strain evidence="2 3">KSS12</strain>
    </source>
</reference>
<dbReference type="InterPro" id="IPR000835">
    <property type="entry name" value="HTH_MarR-typ"/>
</dbReference>
<gene>
    <name evidence="2" type="ORF">NFI88_04895</name>
</gene>
<sequence length="140" mass="15059">MSGPDLCHCFALKRAARHTARFYDRHLAAAGLKTSQFTLMGMVKRDPGIGIARLAVLMVMERTTLLRALKPLQEAGWVESRRPSHGRAYELILTDAGSAKLEEAEPLWLAAQAAFETSVGASDAAGFRAAVLAMAFSGEG</sequence>
<dbReference type="PANTHER" id="PTHR33164:SF105">
    <property type="entry name" value="TRANSCRIPTIONAL REPRESSOR PROTEIN-RELATED"/>
    <property type="match status" value="1"/>
</dbReference>
<dbReference type="EMBL" id="JAMZEJ010000003">
    <property type="protein sequence ID" value="MCQ8240178.1"/>
    <property type="molecule type" value="Genomic_DNA"/>
</dbReference>